<comment type="caution">
    <text evidence="1">The sequence shown here is derived from an EMBL/GenBank/DDBJ whole genome shotgun (WGS) entry which is preliminary data.</text>
</comment>
<gene>
    <name evidence="1" type="ORF">GCM10025876_30490</name>
</gene>
<protein>
    <submittedName>
        <fullName evidence="1">Uncharacterized protein</fullName>
    </submittedName>
</protein>
<proteinExistence type="predicted"/>
<reference evidence="2" key="1">
    <citation type="journal article" date="2019" name="Int. J. Syst. Evol. Microbiol.">
        <title>The Global Catalogue of Microorganisms (GCM) 10K type strain sequencing project: providing services to taxonomists for standard genome sequencing and annotation.</title>
        <authorList>
            <consortium name="The Broad Institute Genomics Platform"/>
            <consortium name="The Broad Institute Genome Sequencing Center for Infectious Disease"/>
            <person name="Wu L."/>
            <person name="Ma J."/>
        </authorList>
    </citation>
    <scope>NUCLEOTIDE SEQUENCE [LARGE SCALE GENOMIC DNA]</scope>
    <source>
        <strain evidence="2">NBRC 112299</strain>
    </source>
</reference>
<sequence>MQPIEAPTAPIAWHRFDAATYDIGRGEYRLPGGLTIGLYSAERTIVDLFRLRHDWGSDLAIGALKRWRRARESSPSALLSMAASFPKAQPAIRTALEILL</sequence>
<dbReference type="RefSeq" id="WP_284328796.1">
    <property type="nucleotide sequence ID" value="NZ_BSUN01000001.1"/>
</dbReference>
<dbReference type="Proteomes" id="UP001157125">
    <property type="component" value="Unassembled WGS sequence"/>
</dbReference>
<evidence type="ECO:0000313" key="1">
    <source>
        <dbReference type="EMBL" id="GMA36845.1"/>
    </source>
</evidence>
<evidence type="ECO:0000313" key="2">
    <source>
        <dbReference type="Proteomes" id="UP001157125"/>
    </source>
</evidence>
<organism evidence="1 2">
    <name type="scientific">Demequina litorisediminis</name>
    <dbReference type="NCBI Taxonomy" id="1849022"/>
    <lineage>
        <taxon>Bacteria</taxon>
        <taxon>Bacillati</taxon>
        <taxon>Actinomycetota</taxon>
        <taxon>Actinomycetes</taxon>
        <taxon>Micrococcales</taxon>
        <taxon>Demequinaceae</taxon>
        <taxon>Demequina</taxon>
    </lineage>
</organism>
<accession>A0ABQ6IGD2</accession>
<name>A0ABQ6IGD2_9MICO</name>
<keyword evidence="2" id="KW-1185">Reference proteome</keyword>
<dbReference type="EMBL" id="BSUN01000001">
    <property type="protein sequence ID" value="GMA36845.1"/>
    <property type="molecule type" value="Genomic_DNA"/>
</dbReference>